<dbReference type="OrthoDB" id="3249195at2"/>
<dbReference type="Proteomes" id="UP000199632">
    <property type="component" value="Unassembled WGS sequence"/>
</dbReference>
<gene>
    <name evidence="2" type="ORF">SAMN05421684_8430</name>
</gene>
<dbReference type="EMBL" id="FNQB01000007">
    <property type="protein sequence ID" value="SDZ67405.1"/>
    <property type="molecule type" value="Genomic_DNA"/>
</dbReference>
<feature type="region of interest" description="Disordered" evidence="1">
    <location>
        <begin position="326"/>
        <end position="370"/>
    </location>
</feature>
<feature type="compositionally biased region" description="Basic and acidic residues" evidence="1">
    <location>
        <begin position="358"/>
        <end position="370"/>
    </location>
</feature>
<dbReference type="AlphaFoldDB" id="A0A1H3V047"/>
<evidence type="ECO:0000313" key="2">
    <source>
        <dbReference type="EMBL" id="SDZ67405.1"/>
    </source>
</evidence>
<dbReference type="RefSeq" id="WP_090804885.1">
    <property type="nucleotide sequence ID" value="NZ_BOND01000034.1"/>
</dbReference>
<organism evidence="2 3">
    <name type="scientific">Asanoa ishikariensis</name>
    <dbReference type="NCBI Taxonomy" id="137265"/>
    <lineage>
        <taxon>Bacteria</taxon>
        <taxon>Bacillati</taxon>
        <taxon>Actinomycetota</taxon>
        <taxon>Actinomycetes</taxon>
        <taxon>Micromonosporales</taxon>
        <taxon>Micromonosporaceae</taxon>
        <taxon>Asanoa</taxon>
    </lineage>
</organism>
<protein>
    <submittedName>
        <fullName evidence="2">Uncharacterized protein</fullName>
    </submittedName>
</protein>
<evidence type="ECO:0000256" key="1">
    <source>
        <dbReference type="SAM" id="MobiDB-lite"/>
    </source>
</evidence>
<proteinExistence type="predicted"/>
<name>A0A1H3V047_9ACTN</name>
<sequence>MSYDITIAAHRALTVDLVEAWAAERSCSVRREPDHLVVVPPSGKAPIEVWGPDPAEADDFEEALAAACLAPRWMVEVTTTATAPKATIAMLRNLARHLAEHTDGAAFDTRQDGLIWPRGVRKSTVAAGERQTSMLTLDWFVAPSRWARAAGELVDLLARLCPEALPTRYGEWEPPPHRFDREPFTRAVLDTELLWRATRPCFGGSAHPPHDGGRPVGRITLNFDGGLIRADDRWRDVVVDLFTAGARRFGAFFAAAQDEPGQVVSRNSIWSTTGFLSQRAEHILRGRDWQGLPPVPMWLSWYGDPYASLVSPGLVRLSEDPRSRADLPEVVPPAEPTYRHRPPFVDAHGSTVFEPAQPEDRAPHIPELES</sequence>
<reference evidence="3" key="1">
    <citation type="submission" date="2016-10" db="EMBL/GenBank/DDBJ databases">
        <authorList>
            <person name="Varghese N."/>
            <person name="Submissions S."/>
        </authorList>
    </citation>
    <scope>NUCLEOTIDE SEQUENCE [LARGE SCALE GENOMIC DNA]</scope>
    <source>
        <strain evidence="3">DSM 44718</strain>
    </source>
</reference>
<keyword evidence="3" id="KW-1185">Reference proteome</keyword>
<evidence type="ECO:0000313" key="3">
    <source>
        <dbReference type="Proteomes" id="UP000199632"/>
    </source>
</evidence>
<accession>A0A1H3V047</accession>
<dbReference type="STRING" id="137265.SAMN05421684_8430"/>